<dbReference type="PROSITE" id="PS51257">
    <property type="entry name" value="PROKAR_LIPOPROTEIN"/>
    <property type="match status" value="1"/>
</dbReference>
<keyword evidence="2" id="KW-0732">Signal</keyword>
<evidence type="ECO:0000313" key="3">
    <source>
        <dbReference type="EMBL" id="MCF0265829.1"/>
    </source>
</evidence>
<gene>
    <name evidence="3" type="ORF">KW868_15395</name>
</gene>
<dbReference type="Proteomes" id="UP000887320">
    <property type="component" value="Unassembled WGS sequence"/>
</dbReference>
<name>A0A8X8GED4_ACIGI</name>
<proteinExistence type="predicted"/>
<evidence type="ECO:0008006" key="5">
    <source>
        <dbReference type="Google" id="ProtNLM"/>
    </source>
</evidence>
<organism evidence="3 4">
    <name type="scientific">Acinetobacter guillouiae</name>
    <name type="common">Acinetobacter genomosp. 11</name>
    <dbReference type="NCBI Taxonomy" id="106649"/>
    <lineage>
        <taxon>Bacteria</taxon>
        <taxon>Pseudomonadati</taxon>
        <taxon>Pseudomonadota</taxon>
        <taxon>Gammaproteobacteria</taxon>
        <taxon>Moraxellales</taxon>
        <taxon>Moraxellaceae</taxon>
        <taxon>Acinetobacter</taxon>
    </lineage>
</organism>
<feature type="chain" id="PRO_5036494047" description="Lipoprotein" evidence="2">
    <location>
        <begin position="22"/>
        <end position="286"/>
    </location>
</feature>
<comment type="caution">
    <text evidence="3">The sequence shown here is derived from an EMBL/GenBank/DDBJ whole genome shotgun (WGS) entry which is preliminary data.</text>
</comment>
<protein>
    <recommendedName>
        <fullName evidence="5">Lipoprotein</fullName>
    </recommendedName>
</protein>
<evidence type="ECO:0000313" key="4">
    <source>
        <dbReference type="Proteomes" id="UP000887320"/>
    </source>
</evidence>
<accession>A0A8X8GED4</accession>
<sequence>MKLFNKSILVAFLGIGLVACGGGSDNNSNSNNDSNTNSNNGSNTNNNSTGSIVEKLDTSKAYRIIYSFPESSGSSNITAVKQNDIGIITEFGAYKLSGTIVGKEISGNKNYAIARIAGGNIDYAADGKTQTTDVSKYANGSYYYFVSSPLTQKLESSSIKRVNCTDINATQAKITNDKSNNYFVSPTIHNGSVTLNPDGAIGISFTAKIGSDETSYNSSMNWVENFNAYNSFNLLGIENQQGQSSNIGTFNISNNGKNSVVAGSIYKIKLKDGSIYEGAMSMICNY</sequence>
<reference evidence="3" key="1">
    <citation type="submission" date="2021-07" db="EMBL/GenBank/DDBJ databases">
        <authorList>
            <person name="Fernandez M."/>
            <person name="Pereira P."/>
            <person name="Torres Tejerizo G.A."/>
            <person name="Gonzalez P."/>
            <person name="Agostini E."/>
        </authorList>
    </citation>
    <scope>NUCLEOTIDE SEQUENCE</scope>
    <source>
        <strain evidence="3">SFC 500-1A</strain>
    </source>
</reference>
<evidence type="ECO:0000256" key="1">
    <source>
        <dbReference type="SAM" id="MobiDB-lite"/>
    </source>
</evidence>
<dbReference type="RefSeq" id="WP_234623853.1">
    <property type="nucleotide sequence ID" value="NZ_JAHWXT010000005.1"/>
</dbReference>
<dbReference type="AlphaFoldDB" id="A0A8X8GED4"/>
<dbReference type="EMBL" id="JAHWXT010000005">
    <property type="protein sequence ID" value="MCF0265829.1"/>
    <property type="molecule type" value="Genomic_DNA"/>
</dbReference>
<feature type="region of interest" description="Disordered" evidence="1">
    <location>
        <begin position="28"/>
        <end position="50"/>
    </location>
</feature>
<feature type="signal peptide" evidence="2">
    <location>
        <begin position="1"/>
        <end position="21"/>
    </location>
</feature>
<evidence type="ECO:0000256" key="2">
    <source>
        <dbReference type="SAM" id="SignalP"/>
    </source>
</evidence>